<sequence>MESKIIFTMLFIQRHNHLSDHIALLFRKIKKMAKALYLVEWRCFPTMLF</sequence>
<reference evidence="1" key="1">
    <citation type="submission" date="2020-11" db="EMBL/GenBank/DDBJ databases">
        <title>Gallibacterium anatis 1637, full genome, WGS.</title>
        <authorList>
            <person name="Laishevtcev A.I."/>
            <person name="Yakimova E.A."/>
            <person name="Petkovich D."/>
            <person name="Stepanova T.V."/>
            <person name="Kalendr R.S."/>
            <person name="Rubalsky E.O."/>
            <person name="Zulkarneev E.R."/>
            <person name="Aleshkin A.V."/>
        </authorList>
    </citation>
    <scope>NUCLEOTIDE SEQUENCE</scope>
    <source>
        <strain evidence="1">1637</strain>
    </source>
</reference>
<accession>A0A930Y8D4</accession>
<proteinExistence type="predicted"/>
<organism evidence="1">
    <name type="scientific">Gallibacterium anatis</name>
    <dbReference type="NCBI Taxonomy" id="750"/>
    <lineage>
        <taxon>Bacteria</taxon>
        <taxon>Pseudomonadati</taxon>
        <taxon>Pseudomonadota</taxon>
        <taxon>Gammaproteobacteria</taxon>
        <taxon>Pasteurellales</taxon>
        <taxon>Pasteurellaceae</taxon>
        <taxon>Gallibacterium</taxon>
    </lineage>
</organism>
<dbReference type="EMBL" id="JADION010000006">
    <property type="protein sequence ID" value="MBF4102307.1"/>
    <property type="molecule type" value="Genomic_DNA"/>
</dbReference>
<comment type="caution">
    <text evidence="1">The sequence shown here is derived from an EMBL/GenBank/DDBJ whole genome shotgun (WGS) entry which is preliminary data.</text>
</comment>
<dbReference type="AlphaFoldDB" id="A0A930Y8D4"/>
<protein>
    <submittedName>
        <fullName evidence="1">Uncharacterized protein</fullName>
    </submittedName>
</protein>
<name>A0A930Y8D4_9PAST</name>
<gene>
    <name evidence="1" type="ORF">INT80_03145</name>
</gene>
<evidence type="ECO:0000313" key="1">
    <source>
        <dbReference type="EMBL" id="MBF4102307.1"/>
    </source>
</evidence>